<dbReference type="AlphaFoldDB" id="A0A1I3R4E7"/>
<proteinExistence type="predicted"/>
<gene>
    <name evidence="2" type="ORF">SAMN05192543_10723</name>
</gene>
<evidence type="ECO:0000313" key="2">
    <source>
        <dbReference type="EMBL" id="SFJ40900.1"/>
    </source>
</evidence>
<sequence length="255" mass="27158">MPAHTGSVLTAQSRLARAQAHLNTLLDQEAENEAQVQAAKSKHEEALQLVDNQLEAFATLQQAGEPTPRNMPAQPDTDGRDVSNLSASGAVAAGASSVQHVQQQGQSASPGHRPVTENAAPVVSAGGARGPAQSFPLERDVLEYIQDMGPADETDTAELLSDLTEIGKLLGLAPHALNEFHNSLAWRINDNEVRSSAIVRLEAQLSAAARQNLSPGVQPAVLRAIAEHTGELQVSADQTDVLEEQDVRPFVRPRF</sequence>
<organism evidence="2 3">
    <name type="scientific">Paraburkholderia megapolitana</name>
    <dbReference type="NCBI Taxonomy" id="420953"/>
    <lineage>
        <taxon>Bacteria</taxon>
        <taxon>Pseudomonadati</taxon>
        <taxon>Pseudomonadota</taxon>
        <taxon>Betaproteobacteria</taxon>
        <taxon>Burkholderiales</taxon>
        <taxon>Burkholderiaceae</taxon>
        <taxon>Paraburkholderia</taxon>
    </lineage>
</organism>
<dbReference type="EMBL" id="FOQU01000007">
    <property type="protein sequence ID" value="SFJ40900.1"/>
    <property type="molecule type" value="Genomic_DNA"/>
</dbReference>
<evidence type="ECO:0000256" key="1">
    <source>
        <dbReference type="SAM" id="MobiDB-lite"/>
    </source>
</evidence>
<accession>A0A1I3R4E7</accession>
<name>A0A1I3R4E7_9BURK</name>
<dbReference type="Proteomes" id="UP000199548">
    <property type="component" value="Unassembled WGS sequence"/>
</dbReference>
<reference evidence="2 3" key="1">
    <citation type="submission" date="2016-10" db="EMBL/GenBank/DDBJ databases">
        <authorList>
            <person name="de Groot N.N."/>
        </authorList>
    </citation>
    <scope>NUCLEOTIDE SEQUENCE [LARGE SCALE GENOMIC DNA]</scope>
    <source>
        <strain evidence="2 3">LMG 23650</strain>
    </source>
</reference>
<protein>
    <submittedName>
        <fullName evidence="2">Uncharacterized protein</fullName>
    </submittedName>
</protein>
<evidence type="ECO:0000313" key="3">
    <source>
        <dbReference type="Proteomes" id="UP000199548"/>
    </source>
</evidence>
<keyword evidence="3" id="KW-1185">Reference proteome</keyword>
<feature type="region of interest" description="Disordered" evidence="1">
    <location>
        <begin position="61"/>
        <end position="118"/>
    </location>
</feature>
<feature type="compositionally biased region" description="Low complexity" evidence="1">
    <location>
        <begin position="86"/>
        <end position="109"/>
    </location>
</feature>